<dbReference type="Pfam" id="PF04542">
    <property type="entry name" value="Sigma70_r2"/>
    <property type="match status" value="1"/>
</dbReference>
<dbReference type="PANTHER" id="PTHR43133:SF62">
    <property type="entry name" value="RNA POLYMERASE SIGMA FACTOR SIGZ"/>
    <property type="match status" value="1"/>
</dbReference>
<evidence type="ECO:0000259" key="5">
    <source>
        <dbReference type="Pfam" id="PF04542"/>
    </source>
</evidence>
<dbReference type="Pfam" id="PF08281">
    <property type="entry name" value="Sigma70_r4_2"/>
    <property type="match status" value="1"/>
</dbReference>
<evidence type="ECO:0000256" key="3">
    <source>
        <dbReference type="ARBA" id="ARBA00023082"/>
    </source>
</evidence>
<dbReference type="InterPro" id="IPR013325">
    <property type="entry name" value="RNA_pol_sigma_r2"/>
</dbReference>
<dbReference type="RefSeq" id="WP_253964896.1">
    <property type="nucleotide sequence ID" value="NZ_JALHBS010000081.1"/>
</dbReference>
<dbReference type="NCBIfam" id="TIGR02937">
    <property type="entry name" value="sigma70-ECF"/>
    <property type="match status" value="1"/>
</dbReference>
<proteinExistence type="inferred from homology"/>
<dbReference type="InterPro" id="IPR013324">
    <property type="entry name" value="RNA_pol_sigma_r3/r4-like"/>
</dbReference>
<sequence length="192" mass="21899">MSRPKEDKAAQYMSEMLCAVGKQRDVAAFEVIFRHFAPRVKGYMIRLAGDGPLAEELMQETMVAVWNKADRFDPSRGGVSTWIFTIARNLRIDAFRRERRPDFDQNDPAFVPDEVPQADMEIQERQASDQLHQAIAQLPAEQITLLRLSYFEDHSHRAIARILDIPLGTVKSRMRLAFAKLRAALDQTGDPS</sequence>
<dbReference type="EMBL" id="JALHBS010000081">
    <property type="protein sequence ID" value="MCP3056075.1"/>
    <property type="molecule type" value="Genomic_DNA"/>
</dbReference>
<keyword evidence="8" id="KW-1185">Reference proteome</keyword>
<dbReference type="InterPro" id="IPR013249">
    <property type="entry name" value="RNA_pol_sigma70_r4_t2"/>
</dbReference>
<keyword evidence="4" id="KW-0804">Transcription</keyword>
<comment type="similarity">
    <text evidence="1">Belongs to the sigma-70 factor family. ECF subfamily.</text>
</comment>
<dbReference type="InterPro" id="IPR014284">
    <property type="entry name" value="RNA_pol_sigma-70_dom"/>
</dbReference>
<accession>A0A9X2H9Q7</accession>
<dbReference type="AlphaFoldDB" id="A0A9X2H9Q7"/>
<dbReference type="PANTHER" id="PTHR43133">
    <property type="entry name" value="RNA POLYMERASE ECF-TYPE SIGMA FACTO"/>
    <property type="match status" value="1"/>
</dbReference>
<feature type="domain" description="RNA polymerase sigma-70 region 2" evidence="5">
    <location>
        <begin position="32"/>
        <end position="100"/>
    </location>
</feature>
<dbReference type="GO" id="GO:0006352">
    <property type="term" value="P:DNA-templated transcription initiation"/>
    <property type="evidence" value="ECO:0007669"/>
    <property type="project" value="InterPro"/>
</dbReference>
<dbReference type="Proteomes" id="UP001155220">
    <property type="component" value="Unassembled WGS sequence"/>
</dbReference>
<dbReference type="SUPFAM" id="SSF88946">
    <property type="entry name" value="Sigma2 domain of RNA polymerase sigma factors"/>
    <property type="match status" value="1"/>
</dbReference>
<keyword evidence="3" id="KW-0731">Sigma factor</keyword>
<evidence type="ECO:0000313" key="8">
    <source>
        <dbReference type="Proteomes" id="UP001155220"/>
    </source>
</evidence>
<gene>
    <name evidence="7" type="ORF">MJ956_13105</name>
</gene>
<feature type="domain" description="RNA polymerase sigma factor 70 region 4 type 2" evidence="6">
    <location>
        <begin position="129"/>
        <end position="181"/>
    </location>
</feature>
<dbReference type="GO" id="GO:0016987">
    <property type="term" value="F:sigma factor activity"/>
    <property type="evidence" value="ECO:0007669"/>
    <property type="project" value="UniProtKB-KW"/>
</dbReference>
<comment type="caution">
    <text evidence="7">The sequence shown here is derived from an EMBL/GenBank/DDBJ whole genome shotgun (WGS) entry which is preliminary data.</text>
</comment>
<name>A0A9X2H9Q7_9HYPH</name>
<organism evidence="7 8">
    <name type="scientific">Aurantimonas marianensis</name>
    <dbReference type="NCBI Taxonomy" id="2920428"/>
    <lineage>
        <taxon>Bacteria</taxon>
        <taxon>Pseudomonadati</taxon>
        <taxon>Pseudomonadota</taxon>
        <taxon>Alphaproteobacteria</taxon>
        <taxon>Hyphomicrobiales</taxon>
        <taxon>Aurantimonadaceae</taxon>
        <taxon>Aurantimonas</taxon>
    </lineage>
</organism>
<evidence type="ECO:0000256" key="1">
    <source>
        <dbReference type="ARBA" id="ARBA00010641"/>
    </source>
</evidence>
<protein>
    <submittedName>
        <fullName evidence="7">Sigma-70 family RNA polymerase sigma factor</fullName>
    </submittedName>
</protein>
<evidence type="ECO:0000256" key="4">
    <source>
        <dbReference type="ARBA" id="ARBA00023163"/>
    </source>
</evidence>
<evidence type="ECO:0000313" key="7">
    <source>
        <dbReference type="EMBL" id="MCP3056075.1"/>
    </source>
</evidence>
<dbReference type="InterPro" id="IPR007627">
    <property type="entry name" value="RNA_pol_sigma70_r2"/>
</dbReference>
<evidence type="ECO:0000256" key="2">
    <source>
        <dbReference type="ARBA" id="ARBA00023015"/>
    </source>
</evidence>
<dbReference type="GO" id="GO:0003677">
    <property type="term" value="F:DNA binding"/>
    <property type="evidence" value="ECO:0007669"/>
    <property type="project" value="InterPro"/>
</dbReference>
<dbReference type="InterPro" id="IPR036388">
    <property type="entry name" value="WH-like_DNA-bd_sf"/>
</dbReference>
<dbReference type="InterPro" id="IPR039425">
    <property type="entry name" value="RNA_pol_sigma-70-like"/>
</dbReference>
<dbReference type="Gene3D" id="1.10.1740.10">
    <property type="match status" value="1"/>
</dbReference>
<evidence type="ECO:0000259" key="6">
    <source>
        <dbReference type="Pfam" id="PF08281"/>
    </source>
</evidence>
<keyword evidence="2" id="KW-0805">Transcription regulation</keyword>
<dbReference type="SUPFAM" id="SSF88659">
    <property type="entry name" value="Sigma3 and sigma4 domains of RNA polymerase sigma factors"/>
    <property type="match status" value="1"/>
</dbReference>
<reference evidence="7" key="1">
    <citation type="submission" date="2022-03" db="EMBL/GenBank/DDBJ databases">
        <title>Aurantimonas Liuensis sp. Nov., isolated from the hadal seawater of the Mariana Trench.</title>
        <authorList>
            <person name="Liu R."/>
        </authorList>
    </citation>
    <scope>NUCLEOTIDE SEQUENCE</scope>
    <source>
        <strain evidence="7">LRZ36</strain>
    </source>
</reference>
<dbReference type="Gene3D" id="1.10.10.10">
    <property type="entry name" value="Winged helix-like DNA-binding domain superfamily/Winged helix DNA-binding domain"/>
    <property type="match status" value="1"/>
</dbReference>
<dbReference type="CDD" id="cd06171">
    <property type="entry name" value="Sigma70_r4"/>
    <property type="match status" value="1"/>
</dbReference>